<dbReference type="InterPro" id="IPR000073">
    <property type="entry name" value="AB_hydrolase_1"/>
</dbReference>
<protein>
    <submittedName>
        <fullName evidence="2">Alpha/beta hydrolase</fullName>
    </submittedName>
</protein>
<organism evidence="2 3">
    <name type="scientific">Nocardioides imazamoxiresistens</name>
    <dbReference type="NCBI Taxonomy" id="3231893"/>
    <lineage>
        <taxon>Bacteria</taxon>
        <taxon>Bacillati</taxon>
        <taxon>Actinomycetota</taxon>
        <taxon>Actinomycetes</taxon>
        <taxon>Propionibacteriales</taxon>
        <taxon>Nocardioidaceae</taxon>
        <taxon>Nocardioides</taxon>
    </lineage>
</organism>
<dbReference type="PRINTS" id="PR00111">
    <property type="entry name" value="ABHYDROLASE"/>
</dbReference>
<feature type="domain" description="AB hydrolase-1" evidence="1">
    <location>
        <begin position="33"/>
        <end position="260"/>
    </location>
</feature>
<dbReference type="InterPro" id="IPR029058">
    <property type="entry name" value="AB_hydrolase_fold"/>
</dbReference>
<evidence type="ECO:0000313" key="2">
    <source>
        <dbReference type="EMBL" id="MDT9592130.1"/>
    </source>
</evidence>
<dbReference type="SUPFAM" id="SSF53474">
    <property type="entry name" value="alpha/beta-Hydrolases"/>
    <property type="match status" value="1"/>
</dbReference>
<dbReference type="Gene3D" id="3.40.50.1820">
    <property type="entry name" value="alpha/beta hydrolase"/>
    <property type="match status" value="1"/>
</dbReference>
<accession>A0ABU3PSB8</accession>
<dbReference type="GO" id="GO:0016787">
    <property type="term" value="F:hydrolase activity"/>
    <property type="evidence" value="ECO:0007669"/>
    <property type="project" value="UniProtKB-KW"/>
</dbReference>
<dbReference type="Pfam" id="PF12697">
    <property type="entry name" value="Abhydrolase_6"/>
    <property type="match status" value="1"/>
</dbReference>
<keyword evidence="3" id="KW-1185">Reference proteome</keyword>
<proteinExistence type="predicted"/>
<dbReference type="RefSeq" id="WP_315731354.1">
    <property type="nucleotide sequence ID" value="NZ_JAVYII010000001.1"/>
</dbReference>
<sequence>MLLAENEMCDALRVDGADVRFVRTHPEDDSPTLLVHGGSAHVGWWFGLAPLLTDLPLLAMELSGHGTSDHRRAYSPDGWVRELSAVLDHAARGPVTIVGHSMGGALALRLAATRPDLVSRLVLLDVRVRGRSSARQVPEVHRVVATHREAVNSFRLRPRETTADADLLARVAAHGLRRVPGGWSWSFDLRTVGTPVAVDLDPVIEQVCCPVTYAWGEHSPIADAGSADHLDAILDRPVERRVITGAHHNVTLDDPEACARLIREALGRE</sequence>
<dbReference type="EMBL" id="JAVYII010000001">
    <property type="protein sequence ID" value="MDT9592130.1"/>
    <property type="molecule type" value="Genomic_DNA"/>
</dbReference>
<dbReference type="Proteomes" id="UP001268542">
    <property type="component" value="Unassembled WGS sequence"/>
</dbReference>
<evidence type="ECO:0000313" key="3">
    <source>
        <dbReference type="Proteomes" id="UP001268542"/>
    </source>
</evidence>
<evidence type="ECO:0000259" key="1">
    <source>
        <dbReference type="Pfam" id="PF12697"/>
    </source>
</evidence>
<dbReference type="InterPro" id="IPR050266">
    <property type="entry name" value="AB_hydrolase_sf"/>
</dbReference>
<name>A0ABU3PSB8_9ACTN</name>
<keyword evidence="2" id="KW-0378">Hydrolase</keyword>
<dbReference type="PANTHER" id="PTHR43798:SF33">
    <property type="entry name" value="HYDROLASE, PUTATIVE (AFU_ORTHOLOGUE AFUA_2G14860)-RELATED"/>
    <property type="match status" value="1"/>
</dbReference>
<gene>
    <name evidence="2" type="ORF">RDV89_03580</name>
</gene>
<comment type="caution">
    <text evidence="2">The sequence shown here is derived from an EMBL/GenBank/DDBJ whole genome shotgun (WGS) entry which is preliminary data.</text>
</comment>
<dbReference type="PANTHER" id="PTHR43798">
    <property type="entry name" value="MONOACYLGLYCEROL LIPASE"/>
    <property type="match status" value="1"/>
</dbReference>
<reference evidence="2 3" key="1">
    <citation type="submission" date="2023-08" db="EMBL/GenBank/DDBJ databases">
        <title>Nocardioides seae sp. nov., a bacterium isolated from a soil.</title>
        <authorList>
            <person name="Wang X."/>
        </authorList>
    </citation>
    <scope>NUCLEOTIDE SEQUENCE [LARGE SCALE GENOMIC DNA]</scope>
    <source>
        <strain evidence="2 3">YZH12</strain>
    </source>
</reference>